<evidence type="ECO:0000256" key="7">
    <source>
        <dbReference type="ARBA" id="ARBA00049024"/>
    </source>
</evidence>
<keyword evidence="5" id="KW-0521">NADP</keyword>
<protein>
    <recommendedName>
        <fullName evidence="2">glutamate-5-semialdehyde dehydrogenase</fullName>
        <ecNumber evidence="2">1.2.1.41</ecNumber>
    </recommendedName>
</protein>
<keyword evidence="6" id="KW-0560">Oxidoreductase</keyword>
<keyword evidence="3" id="KW-0028">Amino-acid biosynthesis</keyword>
<evidence type="ECO:0000256" key="3">
    <source>
        <dbReference type="ARBA" id="ARBA00022605"/>
    </source>
</evidence>
<dbReference type="GO" id="GO:0004350">
    <property type="term" value="F:glutamate-5-semialdehyde dehydrogenase activity"/>
    <property type="evidence" value="ECO:0007669"/>
    <property type="project" value="UniProtKB-EC"/>
</dbReference>
<evidence type="ECO:0000313" key="9">
    <source>
        <dbReference type="EMBL" id="CAB4625140.1"/>
    </source>
</evidence>
<comment type="catalytic activity">
    <reaction evidence="7">
        <text>L-glutamate 5-semialdehyde + phosphate + NADP(+) = L-glutamyl 5-phosphate + NADPH + H(+)</text>
        <dbReference type="Rhea" id="RHEA:19541"/>
        <dbReference type="ChEBI" id="CHEBI:15378"/>
        <dbReference type="ChEBI" id="CHEBI:43474"/>
        <dbReference type="ChEBI" id="CHEBI:57783"/>
        <dbReference type="ChEBI" id="CHEBI:58066"/>
        <dbReference type="ChEBI" id="CHEBI:58274"/>
        <dbReference type="ChEBI" id="CHEBI:58349"/>
        <dbReference type="EC" id="1.2.1.41"/>
    </reaction>
</comment>
<dbReference type="EC" id="1.2.1.41" evidence="2"/>
<dbReference type="PIRSF" id="PIRSF000151">
    <property type="entry name" value="GPR"/>
    <property type="match status" value="1"/>
</dbReference>
<accession>A0A6J6IKV9</accession>
<dbReference type="PANTHER" id="PTHR11063">
    <property type="entry name" value="GLUTAMATE SEMIALDEHYDE DEHYDROGENASE"/>
    <property type="match status" value="1"/>
</dbReference>
<evidence type="ECO:0000256" key="1">
    <source>
        <dbReference type="ARBA" id="ARBA00004985"/>
    </source>
</evidence>
<comment type="pathway">
    <text evidence="1">Amino-acid biosynthesis; L-proline biosynthesis; L-glutamate 5-semialdehyde from L-glutamate: step 2/2.</text>
</comment>
<organism evidence="9">
    <name type="scientific">freshwater metagenome</name>
    <dbReference type="NCBI Taxonomy" id="449393"/>
    <lineage>
        <taxon>unclassified sequences</taxon>
        <taxon>metagenomes</taxon>
        <taxon>ecological metagenomes</taxon>
    </lineage>
</organism>
<dbReference type="EMBL" id="CAEZVF010000136">
    <property type="protein sequence ID" value="CAB4625140.1"/>
    <property type="molecule type" value="Genomic_DNA"/>
</dbReference>
<dbReference type="GO" id="GO:0055129">
    <property type="term" value="P:L-proline biosynthetic process"/>
    <property type="evidence" value="ECO:0007669"/>
    <property type="project" value="UniProtKB-UniPathway"/>
</dbReference>
<dbReference type="NCBIfam" id="NF001221">
    <property type="entry name" value="PRK00197.1"/>
    <property type="match status" value="1"/>
</dbReference>
<evidence type="ECO:0000256" key="6">
    <source>
        <dbReference type="ARBA" id="ARBA00023002"/>
    </source>
</evidence>
<dbReference type="CDD" id="cd07079">
    <property type="entry name" value="ALDH_F18-19_ProA-GPR"/>
    <property type="match status" value="1"/>
</dbReference>
<dbReference type="InterPro" id="IPR012134">
    <property type="entry name" value="Glu-5-SA_DH"/>
</dbReference>
<dbReference type="AlphaFoldDB" id="A0A6J6IKV9"/>
<dbReference type="UniPathway" id="UPA00098">
    <property type="reaction ID" value="UER00360"/>
</dbReference>
<dbReference type="InterPro" id="IPR016163">
    <property type="entry name" value="Ald_DH_C"/>
</dbReference>
<dbReference type="InterPro" id="IPR016161">
    <property type="entry name" value="Ald_DH/histidinol_DH"/>
</dbReference>
<proteinExistence type="inferred from homology"/>
<dbReference type="PROSITE" id="PS01223">
    <property type="entry name" value="PROA"/>
    <property type="match status" value="1"/>
</dbReference>
<dbReference type="PANTHER" id="PTHR11063:SF8">
    <property type="entry name" value="DELTA-1-PYRROLINE-5-CARBOXYLATE SYNTHASE"/>
    <property type="match status" value="1"/>
</dbReference>
<dbReference type="Pfam" id="PF00171">
    <property type="entry name" value="Aldedh"/>
    <property type="match status" value="1"/>
</dbReference>
<dbReference type="NCBIfam" id="TIGR00407">
    <property type="entry name" value="proA"/>
    <property type="match status" value="1"/>
</dbReference>
<reference evidence="9" key="1">
    <citation type="submission" date="2020-05" db="EMBL/GenBank/DDBJ databases">
        <authorList>
            <person name="Chiriac C."/>
            <person name="Salcher M."/>
            <person name="Ghai R."/>
            <person name="Kavagutti S V."/>
        </authorList>
    </citation>
    <scope>NUCLEOTIDE SEQUENCE</scope>
</reference>
<dbReference type="Gene3D" id="3.40.605.10">
    <property type="entry name" value="Aldehyde Dehydrogenase, Chain A, domain 1"/>
    <property type="match status" value="1"/>
</dbReference>
<keyword evidence="4" id="KW-0641">Proline biosynthesis</keyword>
<sequence>MTDSELLAIRQVCEQAREASFSLASTSRAVKDAALRTIADALEANAATIVTANATDLDRARADGTSDALLDRLTITPDRLKAIADALREVAELPDPIGEVIRGYTLPNGLQIRQLRVPLGVVGMIYEARPNVTVDAAGLCLKSGNAALLRGSSSAYDTNVALVAVMQDALEVAGLPRNAIQLVPGTSHESVKHLMQARGLVDVLIPRGGAGLIKSVVEGSLVPVIETGVGNCHVYVDADADIDKAINILINSKTQRVSVCNAAETLLVHADVAAEFVPKALAALKDKGVTIHGDAAMADFCASAGIDFVPATEDDWLAEYYSLDLAAGIVNSIDEAITHIRRYTSGHTEAIVSDSFTATQYFVAQVDSAAVMVNASTRFTDGGEFGFGAEIGISTQKLHARGPMGLAELTSTKFVVTGDGHIRG</sequence>
<dbReference type="InterPro" id="IPR020593">
    <property type="entry name" value="G-glutamylP_reductase_CS"/>
</dbReference>
<dbReference type="HAMAP" id="MF_00412">
    <property type="entry name" value="ProA"/>
    <property type="match status" value="1"/>
</dbReference>
<dbReference type="FunFam" id="3.40.309.10:FF:000006">
    <property type="entry name" value="Gamma-glutamyl phosphate reductase"/>
    <property type="match status" value="1"/>
</dbReference>
<name>A0A6J6IKV9_9ZZZZ</name>
<dbReference type="InterPro" id="IPR015590">
    <property type="entry name" value="Aldehyde_DH_dom"/>
</dbReference>
<dbReference type="GO" id="GO:0050661">
    <property type="term" value="F:NADP binding"/>
    <property type="evidence" value="ECO:0007669"/>
    <property type="project" value="InterPro"/>
</dbReference>
<evidence type="ECO:0000256" key="5">
    <source>
        <dbReference type="ARBA" id="ARBA00022857"/>
    </source>
</evidence>
<dbReference type="SUPFAM" id="SSF53720">
    <property type="entry name" value="ALDH-like"/>
    <property type="match status" value="1"/>
</dbReference>
<dbReference type="InterPro" id="IPR016162">
    <property type="entry name" value="Ald_DH_N"/>
</dbReference>
<evidence type="ECO:0000259" key="8">
    <source>
        <dbReference type="Pfam" id="PF00171"/>
    </source>
</evidence>
<evidence type="ECO:0000256" key="2">
    <source>
        <dbReference type="ARBA" id="ARBA00013002"/>
    </source>
</evidence>
<feature type="domain" description="Aldehyde dehydrogenase" evidence="8">
    <location>
        <begin position="9"/>
        <end position="286"/>
    </location>
</feature>
<evidence type="ECO:0000256" key="4">
    <source>
        <dbReference type="ARBA" id="ARBA00022650"/>
    </source>
</evidence>
<gene>
    <name evidence="9" type="ORF">UFOPK1939_00871</name>
</gene>
<dbReference type="InterPro" id="IPR000965">
    <property type="entry name" value="GPR_dom"/>
</dbReference>
<dbReference type="Gene3D" id="3.40.309.10">
    <property type="entry name" value="Aldehyde Dehydrogenase, Chain A, domain 2"/>
    <property type="match status" value="1"/>
</dbReference>